<name>A0A9P9KQN7_FUSRE</name>
<proteinExistence type="predicted"/>
<evidence type="ECO:0000313" key="3">
    <source>
        <dbReference type="Proteomes" id="UP000720189"/>
    </source>
</evidence>
<feature type="signal peptide" evidence="1">
    <location>
        <begin position="1"/>
        <end position="20"/>
    </location>
</feature>
<comment type="caution">
    <text evidence="2">The sequence shown here is derived from an EMBL/GenBank/DDBJ whole genome shotgun (WGS) entry which is preliminary data.</text>
</comment>
<accession>A0A9P9KQN7</accession>
<evidence type="ECO:0000256" key="1">
    <source>
        <dbReference type="SAM" id="SignalP"/>
    </source>
</evidence>
<sequence length="198" mass="22319">MRFLLPKSILLALTTHSATAYKPWNGTIPDSVNEECRQVLSTDVDCPFVVGRQWVNDGYHLKEQVVESYCSSSCRSSLRQYVSDLTMACYNEDIWEESPGPQAALDFAMSMAETHVFLCVADEEGPCLAAFYKGERDLCSECGLKVAYLSAMFEFKKPLKIGPNKYMCLQENCAKEPDSFLSKDNGKATLDRFFKELI</sequence>
<keyword evidence="3" id="KW-1185">Reference proteome</keyword>
<dbReference type="RefSeq" id="XP_046054581.1">
    <property type="nucleotide sequence ID" value="XM_046198582.1"/>
</dbReference>
<organism evidence="2 3">
    <name type="scientific">Fusarium redolens</name>
    <dbReference type="NCBI Taxonomy" id="48865"/>
    <lineage>
        <taxon>Eukaryota</taxon>
        <taxon>Fungi</taxon>
        <taxon>Dikarya</taxon>
        <taxon>Ascomycota</taxon>
        <taxon>Pezizomycotina</taxon>
        <taxon>Sordariomycetes</taxon>
        <taxon>Hypocreomycetidae</taxon>
        <taxon>Hypocreales</taxon>
        <taxon>Nectriaceae</taxon>
        <taxon>Fusarium</taxon>
        <taxon>Fusarium redolens species complex</taxon>
    </lineage>
</organism>
<dbReference type="AlphaFoldDB" id="A0A9P9KQN7"/>
<dbReference type="Proteomes" id="UP000720189">
    <property type="component" value="Unassembled WGS sequence"/>
</dbReference>
<keyword evidence="1" id="KW-0732">Signal</keyword>
<dbReference type="OrthoDB" id="5985073at2759"/>
<reference evidence="2" key="1">
    <citation type="journal article" date="2021" name="Nat. Commun.">
        <title>Genetic determinants of endophytism in the Arabidopsis root mycobiome.</title>
        <authorList>
            <person name="Mesny F."/>
            <person name="Miyauchi S."/>
            <person name="Thiergart T."/>
            <person name="Pickel B."/>
            <person name="Atanasova L."/>
            <person name="Karlsson M."/>
            <person name="Huettel B."/>
            <person name="Barry K.W."/>
            <person name="Haridas S."/>
            <person name="Chen C."/>
            <person name="Bauer D."/>
            <person name="Andreopoulos W."/>
            <person name="Pangilinan J."/>
            <person name="LaButti K."/>
            <person name="Riley R."/>
            <person name="Lipzen A."/>
            <person name="Clum A."/>
            <person name="Drula E."/>
            <person name="Henrissat B."/>
            <person name="Kohler A."/>
            <person name="Grigoriev I.V."/>
            <person name="Martin F.M."/>
            <person name="Hacquard S."/>
        </authorList>
    </citation>
    <scope>NUCLEOTIDE SEQUENCE</scope>
    <source>
        <strain evidence="2">MPI-CAGE-AT-0023</strain>
    </source>
</reference>
<dbReference type="EMBL" id="JAGMUX010000002">
    <property type="protein sequence ID" value="KAH7266761.1"/>
    <property type="molecule type" value="Genomic_DNA"/>
</dbReference>
<protein>
    <submittedName>
        <fullName evidence="2">Uncharacterized protein</fullName>
    </submittedName>
</protein>
<gene>
    <name evidence="2" type="ORF">BKA55DRAFT_684043</name>
</gene>
<dbReference type="GeneID" id="70228536"/>
<feature type="chain" id="PRO_5040392756" evidence="1">
    <location>
        <begin position="21"/>
        <end position="198"/>
    </location>
</feature>
<evidence type="ECO:0000313" key="2">
    <source>
        <dbReference type="EMBL" id="KAH7266761.1"/>
    </source>
</evidence>